<evidence type="ECO:0000313" key="2">
    <source>
        <dbReference type="Proteomes" id="UP000043763"/>
    </source>
</evidence>
<keyword evidence="2" id="KW-1185">Reference proteome</keyword>
<dbReference type="Proteomes" id="UP000043763">
    <property type="component" value="Unassembled WGS sequence"/>
</dbReference>
<accession>A0A0G4K7V0</accession>
<reference evidence="2" key="1">
    <citation type="submission" date="2015-04" db="EMBL/GenBank/DDBJ databases">
        <authorList>
            <person name="Mushtaq Mamoona"/>
        </authorList>
    </citation>
    <scope>NUCLEOTIDE SEQUENCE [LARGE SCALE GENOMIC DNA]</scope>
    <source>
        <strain evidence="2">AN4859/03</strain>
    </source>
</reference>
<protein>
    <submittedName>
        <fullName evidence="1">Uncharacterized protein</fullName>
    </submittedName>
</protein>
<evidence type="ECO:0000313" key="1">
    <source>
        <dbReference type="EMBL" id="CRF33801.1"/>
    </source>
</evidence>
<dbReference type="RefSeq" id="WP_048594873.1">
    <property type="nucleotide sequence ID" value="NZ_CVLB01000001.1"/>
</dbReference>
<sequence length="94" mass="10931">MLPDNPPFYYKCRNCGYFFTTDKKLNAPSELSFVSLDFNESEKDENGNVTSKIYSDKKKESFIEKIFNKLSPRCPKCPKCKENAVVSVEYMVHK</sequence>
<dbReference type="EMBL" id="CVLB01000001">
    <property type="protein sequence ID" value="CRF33801.1"/>
    <property type="molecule type" value="Genomic_DNA"/>
</dbReference>
<organism evidence="1 2">
    <name type="scientific">Brachyspira suanatina</name>
    <dbReference type="NCBI Taxonomy" id="381802"/>
    <lineage>
        <taxon>Bacteria</taxon>
        <taxon>Pseudomonadati</taxon>
        <taxon>Spirochaetota</taxon>
        <taxon>Spirochaetia</taxon>
        <taxon>Brachyspirales</taxon>
        <taxon>Brachyspiraceae</taxon>
        <taxon>Brachyspira</taxon>
    </lineage>
</organism>
<proteinExistence type="predicted"/>
<dbReference type="OrthoDB" id="308244at2"/>
<name>A0A0G4K7V0_9SPIR</name>
<dbReference type="AlphaFoldDB" id="A0A0G4K7V0"/>
<gene>
    <name evidence="1" type="ORF">BRSU_1679</name>
</gene>